<keyword evidence="1 2" id="KW-0732">Signal</keyword>
<feature type="domain" description="Outer membrane protein beta-barrel" evidence="3">
    <location>
        <begin position="7"/>
        <end position="175"/>
    </location>
</feature>
<proteinExistence type="predicted"/>
<dbReference type="NCBIfam" id="TIGR01414">
    <property type="entry name" value="autotrans_barl"/>
    <property type="match status" value="1"/>
</dbReference>
<reference evidence="4 5" key="1">
    <citation type="submission" date="2019-11" db="EMBL/GenBank/DDBJ databases">
        <authorList>
            <person name="Zhang X.Y."/>
        </authorList>
    </citation>
    <scope>NUCLEOTIDE SEQUENCE [LARGE SCALE GENOMIC DNA]</scope>
    <source>
        <strain evidence="4 5">C176</strain>
    </source>
</reference>
<comment type="caution">
    <text evidence="4">The sequence shown here is derived from an EMBL/GenBank/DDBJ whole genome shotgun (WGS) entry which is preliminary data.</text>
</comment>
<evidence type="ECO:0000313" key="5">
    <source>
        <dbReference type="Proteomes" id="UP000433788"/>
    </source>
</evidence>
<dbReference type="RefSeq" id="WP_153719291.1">
    <property type="nucleotide sequence ID" value="NZ_WJPP01000003.1"/>
</dbReference>
<dbReference type="InterPro" id="IPR027385">
    <property type="entry name" value="Beta-barrel_OMP"/>
</dbReference>
<name>A0A6N7QNY4_9GAMM</name>
<dbReference type="SUPFAM" id="SSF56925">
    <property type="entry name" value="OMPA-like"/>
    <property type="match status" value="1"/>
</dbReference>
<sequence>MIKRLVIALPALFLAVPASAVEESYAGVQFSQFEYDQNEAGSVDPTMVLGRFGGTVDQYFGFEARLGLGLSGDSMSIDDESTEVDIDYLVGGYGVARLPIAGTITPYGIAGVTLADFSADSDAITASGTETGLSWGIGVEASVTPVASVGLEYMQYFDDSSYDVTALSLGFRMRF</sequence>
<protein>
    <submittedName>
        <fullName evidence="4">Outer membrane beta-barrel protein</fullName>
    </submittedName>
</protein>
<evidence type="ECO:0000256" key="2">
    <source>
        <dbReference type="SAM" id="SignalP"/>
    </source>
</evidence>
<accession>A0A6N7QNY4</accession>
<feature type="signal peptide" evidence="2">
    <location>
        <begin position="1"/>
        <end position="20"/>
    </location>
</feature>
<dbReference type="Gene3D" id="2.40.160.20">
    <property type="match status" value="1"/>
</dbReference>
<dbReference type="Pfam" id="PF13505">
    <property type="entry name" value="OMP_b-brl"/>
    <property type="match status" value="1"/>
</dbReference>
<dbReference type="EMBL" id="WJPP01000003">
    <property type="protein sequence ID" value="MRH78225.1"/>
    <property type="molecule type" value="Genomic_DNA"/>
</dbReference>
<dbReference type="Proteomes" id="UP000433788">
    <property type="component" value="Unassembled WGS sequence"/>
</dbReference>
<evidence type="ECO:0000313" key="4">
    <source>
        <dbReference type="EMBL" id="MRH78225.1"/>
    </source>
</evidence>
<feature type="chain" id="PRO_5027099629" evidence="2">
    <location>
        <begin position="21"/>
        <end position="175"/>
    </location>
</feature>
<gene>
    <name evidence="4" type="ORF">GH984_05855</name>
</gene>
<organism evidence="4 5">
    <name type="scientific">Spiribacter salilacus</name>
    <dbReference type="NCBI Taxonomy" id="2664894"/>
    <lineage>
        <taxon>Bacteria</taxon>
        <taxon>Pseudomonadati</taxon>
        <taxon>Pseudomonadota</taxon>
        <taxon>Gammaproteobacteria</taxon>
        <taxon>Chromatiales</taxon>
        <taxon>Ectothiorhodospiraceae</taxon>
        <taxon>Spiribacter</taxon>
    </lineage>
</organism>
<dbReference type="AlphaFoldDB" id="A0A6N7QNY4"/>
<evidence type="ECO:0000259" key="3">
    <source>
        <dbReference type="Pfam" id="PF13505"/>
    </source>
</evidence>
<keyword evidence="5" id="KW-1185">Reference proteome</keyword>
<evidence type="ECO:0000256" key="1">
    <source>
        <dbReference type="ARBA" id="ARBA00022729"/>
    </source>
</evidence>
<dbReference type="InterPro" id="IPR006315">
    <property type="entry name" value="OM_autotransptr_brl_dom"/>
</dbReference>
<dbReference type="InterPro" id="IPR011250">
    <property type="entry name" value="OMP/PagP_B-barrel"/>
</dbReference>
<dbReference type="GO" id="GO:0019867">
    <property type="term" value="C:outer membrane"/>
    <property type="evidence" value="ECO:0007669"/>
    <property type="project" value="InterPro"/>
</dbReference>